<comment type="similarity">
    <text evidence="5">Belongs to the class I-like SAM-binding methyltransferase superfamily. C5-methyltransferase family.</text>
</comment>
<keyword evidence="3 5" id="KW-0808">Transferase</keyword>
<gene>
    <name evidence="6" type="ORF">ZT1E4_G8169</name>
</gene>
<evidence type="ECO:0000313" key="6">
    <source>
        <dbReference type="EMBL" id="SMR55821.1"/>
    </source>
</evidence>
<dbReference type="Gene3D" id="3.40.50.150">
    <property type="entry name" value="Vaccinia Virus protein VP39"/>
    <property type="match status" value="1"/>
</dbReference>
<reference evidence="7" key="1">
    <citation type="submission" date="2017-05" db="EMBL/GenBank/DDBJ databases">
        <authorList>
            <person name="Song R."/>
            <person name="Chenine A.L."/>
            <person name="Ruprecht R.M."/>
        </authorList>
    </citation>
    <scope>NUCLEOTIDE SEQUENCE [LARGE SCALE GENOMIC DNA]</scope>
</reference>
<dbReference type="SUPFAM" id="SSF53335">
    <property type="entry name" value="S-adenosyl-L-methionine-dependent methyltransferases"/>
    <property type="match status" value="1"/>
</dbReference>
<dbReference type="InterPro" id="IPR029063">
    <property type="entry name" value="SAM-dependent_MTases_sf"/>
</dbReference>
<sequence>MVGMSLFCGSRTFDRGLEEAGIARFKYAADWNEHALHSHQANVRRPDRMEYFLGSVNDLLARAMAGDPKSNIARPGDIHILTGGSPCPGFSMLQLFKLSEQSKQNASLVASIVSFVDFYVPQYFLLKNVVTMTAGMGPNKDQNVFSQIVAALVALGYQVQQFLGDA</sequence>
<accession>A0A2H1GQQ1</accession>
<dbReference type="PANTHER" id="PTHR10629">
    <property type="entry name" value="CYTOSINE-SPECIFIC METHYLTRANSFERASE"/>
    <property type="match status" value="1"/>
</dbReference>
<dbReference type="InterPro" id="IPR050390">
    <property type="entry name" value="C5-Methyltransferase"/>
</dbReference>
<dbReference type="GO" id="GO:0044027">
    <property type="term" value="P:negative regulation of gene expression via chromosomal CpG island methylation"/>
    <property type="evidence" value="ECO:0007669"/>
    <property type="project" value="TreeGrafter"/>
</dbReference>
<dbReference type="GO" id="GO:0003886">
    <property type="term" value="F:DNA (cytosine-5-)-methyltransferase activity"/>
    <property type="evidence" value="ECO:0007669"/>
    <property type="project" value="UniProtKB-EC"/>
</dbReference>
<dbReference type="AlphaFoldDB" id="A0A2H1GQQ1"/>
<dbReference type="GO" id="GO:0005634">
    <property type="term" value="C:nucleus"/>
    <property type="evidence" value="ECO:0007669"/>
    <property type="project" value="TreeGrafter"/>
</dbReference>
<evidence type="ECO:0000256" key="5">
    <source>
        <dbReference type="PROSITE-ProRule" id="PRU01016"/>
    </source>
</evidence>
<dbReference type="GO" id="GO:0003677">
    <property type="term" value="F:DNA binding"/>
    <property type="evidence" value="ECO:0007669"/>
    <property type="project" value="TreeGrafter"/>
</dbReference>
<name>A0A2H1GQQ1_ZYMTR</name>
<dbReference type="EC" id="2.1.1.37" evidence="1"/>
<dbReference type="Pfam" id="PF00145">
    <property type="entry name" value="DNA_methylase"/>
    <property type="match status" value="1"/>
</dbReference>
<dbReference type="PROSITE" id="PS51679">
    <property type="entry name" value="SAM_MT_C5"/>
    <property type="match status" value="1"/>
</dbReference>
<dbReference type="GO" id="GO:0032259">
    <property type="term" value="P:methylation"/>
    <property type="evidence" value="ECO:0007669"/>
    <property type="project" value="UniProtKB-KW"/>
</dbReference>
<evidence type="ECO:0000256" key="2">
    <source>
        <dbReference type="ARBA" id="ARBA00022603"/>
    </source>
</evidence>
<evidence type="ECO:0000256" key="4">
    <source>
        <dbReference type="ARBA" id="ARBA00022691"/>
    </source>
</evidence>
<feature type="active site" evidence="5">
    <location>
        <position position="87"/>
    </location>
</feature>
<dbReference type="InterPro" id="IPR001525">
    <property type="entry name" value="C5_MeTfrase"/>
</dbReference>
<evidence type="ECO:0000256" key="1">
    <source>
        <dbReference type="ARBA" id="ARBA00011975"/>
    </source>
</evidence>
<proteinExistence type="inferred from homology"/>
<dbReference type="PANTHER" id="PTHR10629:SF54">
    <property type="entry name" value="DNA METHYLTRANSFERASE DIM-2"/>
    <property type="match status" value="1"/>
</dbReference>
<evidence type="ECO:0000256" key="3">
    <source>
        <dbReference type="ARBA" id="ARBA00022679"/>
    </source>
</evidence>
<keyword evidence="4 5" id="KW-0949">S-adenosyl-L-methionine</keyword>
<protein>
    <recommendedName>
        <fullName evidence="1">DNA (cytosine-5-)-methyltransferase</fullName>
        <ecNumber evidence="1">2.1.1.37</ecNumber>
    </recommendedName>
</protein>
<evidence type="ECO:0000313" key="7">
    <source>
        <dbReference type="Proteomes" id="UP000245764"/>
    </source>
</evidence>
<organism evidence="6 7">
    <name type="scientific">Zymoseptoria tritici ST99CH_1E4</name>
    <dbReference type="NCBI Taxonomy" id="1276532"/>
    <lineage>
        <taxon>Eukaryota</taxon>
        <taxon>Fungi</taxon>
        <taxon>Dikarya</taxon>
        <taxon>Ascomycota</taxon>
        <taxon>Pezizomycotina</taxon>
        <taxon>Dothideomycetes</taxon>
        <taxon>Dothideomycetidae</taxon>
        <taxon>Mycosphaerellales</taxon>
        <taxon>Mycosphaerellaceae</taxon>
        <taxon>Zymoseptoria</taxon>
    </lineage>
</organism>
<keyword evidence="2 5" id="KW-0489">Methyltransferase</keyword>
<dbReference type="EMBL" id="LT854259">
    <property type="protein sequence ID" value="SMR55821.1"/>
    <property type="molecule type" value="Genomic_DNA"/>
</dbReference>
<dbReference type="Proteomes" id="UP000245764">
    <property type="component" value="Chromosome 7"/>
</dbReference>